<feature type="region of interest" description="Disordered" evidence="1">
    <location>
        <begin position="361"/>
        <end position="411"/>
    </location>
</feature>
<reference evidence="3" key="1">
    <citation type="journal article" date="2020" name="Stud. Mycol.">
        <title>101 Dothideomycetes genomes: a test case for predicting lifestyles and emergence of pathogens.</title>
        <authorList>
            <person name="Haridas S."/>
            <person name="Albert R."/>
            <person name="Binder M."/>
            <person name="Bloem J."/>
            <person name="Labutti K."/>
            <person name="Salamov A."/>
            <person name="Andreopoulos B."/>
            <person name="Baker S."/>
            <person name="Barry K."/>
            <person name="Bills G."/>
            <person name="Bluhm B."/>
            <person name="Cannon C."/>
            <person name="Castanera R."/>
            <person name="Culley D."/>
            <person name="Daum C."/>
            <person name="Ezra D."/>
            <person name="Gonzalez J."/>
            <person name="Henrissat B."/>
            <person name="Kuo A."/>
            <person name="Liang C."/>
            <person name="Lipzen A."/>
            <person name="Lutzoni F."/>
            <person name="Magnuson J."/>
            <person name="Mondo S."/>
            <person name="Nolan M."/>
            <person name="Ohm R."/>
            <person name="Pangilinan J."/>
            <person name="Park H.-J."/>
            <person name="Ramirez L."/>
            <person name="Alfaro M."/>
            <person name="Sun H."/>
            <person name="Tritt A."/>
            <person name="Yoshinaga Y."/>
            <person name="Zwiers L.-H."/>
            <person name="Turgeon B."/>
            <person name="Goodwin S."/>
            <person name="Spatafora J."/>
            <person name="Crous P."/>
            <person name="Grigoriev I."/>
        </authorList>
    </citation>
    <scope>NUCLEOTIDE SEQUENCE</scope>
    <source>
        <strain evidence="3">CBS 675.92</strain>
    </source>
</reference>
<evidence type="ECO:0000259" key="2">
    <source>
        <dbReference type="Pfam" id="PF00656"/>
    </source>
</evidence>
<dbReference type="Proteomes" id="UP000800035">
    <property type="component" value="Unassembled WGS sequence"/>
</dbReference>
<keyword evidence="5" id="KW-1185">Reference proteome</keyword>
<dbReference type="OrthoDB" id="4760831at2759"/>
<dbReference type="GO" id="GO:0004197">
    <property type="term" value="F:cysteine-type endopeptidase activity"/>
    <property type="evidence" value="ECO:0007669"/>
    <property type="project" value="InterPro"/>
</dbReference>
<name>A0A6A5T911_9PLEO</name>
<organism evidence="3 5">
    <name type="scientific">Byssothecium circinans</name>
    <dbReference type="NCBI Taxonomy" id="147558"/>
    <lineage>
        <taxon>Eukaryota</taxon>
        <taxon>Fungi</taxon>
        <taxon>Dikarya</taxon>
        <taxon>Ascomycota</taxon>
        <taxon>Pezizomycotina</taxon>
        <taxon>Dothideomycetes</taxon>
        <taxon>Pleosporomycetidae</taxon>
        <taxon>Pleosporales</taxon>
        <taxon>Massarineae</taxon>
        <taxon>Massarinaceae</taxon>
        <taxon>Byssothecium</taxon>
    </lineage>
</organism>
<evidence type="ECO:0000256" key="1">
    <source>
        <dbReference type="SAM" id="MobiDB-lite"/>
    </source>
</evidence>
<proteinExistence type="predicted"/>
<dbReference type="GO" id="GO:0006508">
    <property type="term" value="P:proteolysis"/>
    <property type="evidence" value="ECO:0007669"/>
    <property type="project" value="InterPro"/>
</dbReference>
<feature type="domain" description="Peptidase C14 caspase" evidence="2">
    <location>
        <begin position="38"/>
        <end position="194"/>
    </location>
</feature>
<dbReference type="AlphaFoldDB" id="A0A6A5T911"/>
<dbReference type="EMBL" id="ML977069">
    <property type="protein sequence ID" value="KAF1948219.1"/>
    <property type="molecule type" value="Genomic_DNA"/>
</dbReference>
<protein>
    <recommendedName>
        <fullName evidence="2">Peptidase C14 caspase domain-containing protein</fullName>
    </recommendedName>
</protein>
<evidence type="ECO:0000313" key="5">
    <source>
        <dbReference type="Proteomes" id="UP000800035"/>
    </source>
</evidence>
<accession>A0A6A5T911</accession>
<evidence type="ECO:0000313" key="4">
    <source>
        <dbReference type="EMBL" id="KAF1948232.1"/>
    </source>
</evidence>
<dbReference type="EMBL" id="ML977068">
    <property type="protein sequence ID" value="KAF1948232.1"/>
    <property type="molecule type" value="Genomic_DNA"/>
</dbReference>
<evidence type="ECO:0000313" key="3">
    <source>
        <dbReference type="EMBL" id="KAF1948219.1"/>
    </source>
</evidence>
<gene>
    <name evidence="3" type="ORF">CC80DRAFT_432093</name>
    <name evidence="4" type="ORF">CC80DRAFT_521245</name>
</gene>
<dbReference type="Gene3D" id="3.40.50.1460">
    <property type="match status" value="1"/>
</dbReference>
<dbReference type="Pfam" id="PF00656">
    <property type="entry name" value="Peptidase_C14"/>
    <property type="match status" value="1"/>
</dbReference>
<sequence length="411" mass="47133">MRMWFDEAIRRDMGLPNGYAKVSVLLVRWADELDELKTKEEAQELEAVFRERFRYDTKIVELDLASKPQHQLNRHMTEFVDVNDGPNNLLIVYYTGHGTFRDNTQQLDLVADLKRSTDRGLQAYCNWNKAEALLKADDVECDVLTILDTCYASNLAKSAREESRVMEMLCACAIDQTTASGANSFTRALVDALKHLLEENKGKSISTHQLNQHICRDERRHDTPSALWYRLPNTERHILLAPLKPKNKLEEQSPTLPQLPRSYLTLRLALRNDLHSLGRDQIEYLTSSLAKALHKKAPIGLRRVDWVNIKSATLTPFDRAALATYVIKKWRNIVKKKQKERARQRRLDEVCLPSEIMGASLPAASPTRKRTRDELDDFMEPGRKRENLVIPQPPSPPVSNSSYYEDNALTG</sequence>
<dbReference type="InterPro" id="IPR011600">
    <property type="entry name" value="Pept_C14_caspase"/>
</dbReference>